<feature type="non-terminal residue" evidence="1">
    <location>
        <position position="57"/>
    </location>
</feature>
<dbReference type="AlphaFoldDB" id="A0A7T8KJ59"/>
<dbReference type="Proteomes" id="UP000595437">
    <property type="component" value="Chromosome 1"/>
</dbReference>
<dbReference type="EMBL" id="CP045890">
    <property type="protein sequence ID" value="QQP56904.1"/>
    <property type="molecule type" value="Genomic_DNA"/>
</dbReference>
<accession>A0A7T8KJ59</accession>
<organism evidence="1 2">
    <name type="scientific">Caligus rogercresseyi</name>
    <name type="common">Sea louse</name>
    <dbReference type="NCBI Taxonomy" id="217165"/>
    <lineage>
        <taxon>Eukaryota</taxon>
        <taxon>Metazoa</taxon>
        <taxon>Ecdysozoa</taxon>
        <taxon>Arthropoda</taxon>
        <taxon>Crustacea</taxon>
        <taxon>Multicrustacea</taxon>
        <taxon>Hexanauplia</taxon>
        <taxon>Copepoda</taxon>
        <taxon>Siphonostomatoida</taxon>
        <taxon>Caligidae</taxon>
        <taxon>Caligus</taxon>
    </lineage>
</organism>
<name>A0A7T8KJ59_CALRO</name>
<protein>
    <submittedName>
        <fullName evidence="1">Uncharacterized protein</fullName>
    </submittedName>
</protein>
<gene>
    <name evidence="1" type="ORF">FKW44_001733</name>
</gene>
<proteinExistence type="predicted"/>
<evidence type="ECO:0000313" key="1">
    <source>
        <dbReference type="EMBL" id="QQP56904.1"/>
    </source>
</evidence>
<evidence type="ECO:0000313" key="2">
    <source>
        <dbReference type="Proteomes" id="UP000595437"/>
    </source>
</evidence>
<sequence>MLKKKQYESNHSLRIKYLPRTNTGSAPIIRKIVVNNITISKSIDILDYFHLRFSDIL</sequence>
<keyword evidence="2" id="KW-1185">Reference proteome</keyword>
<reference evidence="2" key="1">
    <citation type="submission" date="2021-01" db="EMBL/GenBank/DDBJ databases">
        <title>Caligus Genome Assembly.</title>
        <authorList>
            <person name="Gallardo-Escarate C."/>
        </authorList>
    </citation>
    <scope>NUCLEOTIDE SEQUENCE [LARGE SCALE GENOMIC DNA]</scope>
</reference>